<evidence type="ECO:0000256" key="1">
    <source>
        <dbReference type="SAM" id="MobiDB-lite"/>
    </source>
</evidence>
<dbReference type="AlphaFoldDB" id="A0A9D9IQU3"/>
<dbReference type="PANTHER" id="PTHR32305:SF15">
    <property type="entry name" value="PROTEIN RHSA-RELATED"/>
    <property type="match status" value="1"/>
</dbReference>
<gene>
    <name evidence="2" type="ORF">IAB88_05315</name>
</gene>
<organism evidence="2 3">
    <name type="scientific">Candidatus Limisoma faecipullorum</name>
    <dbReference type="NCBI Taxonomy" id="2840854"/>
    <lineage>
        <taxon>Bacteria</taxon>
        <taxon>Pseudomonadati</taxon>
        <taxon>Bacteroidota</taxon>
        <taxon>Bacteroidia</taxon>
        <taxon>Bacteroidales</taxon>
        <taxon>Candidatus Limisoma</taxon>
    </lineage>
</organism>
<dbReference type="InterPro" id="IPR050708">
    <property type="entry name" value="T6SS_VgrG/RHS"/>
</dbReference>
<dbReference type="InterPro" id="IPR022385">
    <property type="entry name" value="Rhs_assc_core"/>
</dbReference>
<name>A0A9D9IQU3_9BACT</name>
<sequence length="555" mass="62877">MEKIISFILAILLAGLNAYGVWKKAVLVCVDSALPENKDYTYLLKHYGVKKAVKTITDTSRIEDLYELLAHSKKIELKKPDNGCFCVYIKGDSSSINIIGGTKDMLIGSSLYETNRELLSKIYELSEFNYSRYLNLDDINIEDIDFVDIKSVMPNIFTTRDVLFYEFDDFFKGELKNSRIFCKPHILCVINALTTKRESENNNDMPIIDTRFVMDIHLKGGKDVIKIYGNESLFVVNNNVYKTDSIVSNLIWNTDYLRDNLGSVRVEVDGEGEVVRGADYSSTGVPMERRWRSPSGLELYGGKQYYGIRDLGWYDNSARTLESVMQRFTSMDPLCEKYPSISPYAYCMGNPVNAIDPDGKEVINGIDENPSEESKKRGQTPEGNRIISQLAKNYRKYKDNNDKIIHLFAHGASQAISIGGETVDNELTITSAKELDAYLSENSKIWQKKDRIDGVVLVLHSCSTGKGKNSIAEQMSEAFPDIKVIAPSEDIQATSVKEMSISPTSSTSNKEEGAWKVFKEGIYINAFDVNKNFNDYPTFGDRFKEIINYLTRKDW</sequence>
<dbReference type="PANTHER" id="PTHR32305">
    <property type="match status" value="1"/>
</dbReference>
<evidence type="ECO:0000313" key="2">
    <source>
        <dbReference type="EMBL" id="MBO8476394.1"/>
    </source>
</evidence>
<dbReference type="Proteomes" id="UP000823598">
    <property type="component" value="Unassembled WGS sequence"/>
</dbReference>
<dbReference type="Gene3D" id="2.180.10.10">
    <property type="entry name" value="RHS repeat-associated core"/>
    <property type="match status" value="1"/>
</dbReference>
<reference evidence="2" key="2">
    <citation type="journal article" date="2021" name="PeerJ">
        <title>Extensive microbial diversity within the chicken gut microbiome revealed by metagenomics and culture.</title>
        <authorList>
            <person name="Gilroy R."/>
            <person name="Ravi A."/>
            <person name="Getino M."/>
            <person name="Pursley I."/>
            <person name="Horton D.L."/>
            <person name="Alikhan N.F."/>
            <person name="Baker D."/>
            <person name="Gharbi K."/>
            <person name="Hall N."/>
            <person name="Watson M."/>
            <person name="Adriaenssens E.M."/>
            <person name="Foster-Nyarko E."/>
            <person name="Jarju S."/>
            <person name="Secka A."/>
            <person name="Antonio M."/>
            <person name="Oren A."/>
            <person name="Chaudhuri R.R."/>
            <person name="La Ragione R."/>
            <person name="Hildebrand F."/>
            <person name="Pallen M.J."/>
        </authorList>
    </citation>
    <scope>NUCLEOTIDE SEQUENCE</scope>
    <source>
        <strain evidence="2">6919</strain>
    </source>
</reference>
<evidence type="ECO:0000313" key="3">
    <source>
        <dbReference type="Proteomes" id="UP000823598"/>
    </source>
</evidence>
<accession>A0A9D9IQU3</accession>
<evidence type="ECO:0008006" key="4">
    <source>
        <dbReference type="Google" id="ProtNLM"/>
    </source>
</evidence>
<feature type="region of interest" description="Disordered" evidence="1">
    <location>
        <begin position="363"/>
        <end position="383"/>
    </location>
</feature>
<dbReference type="NCBIfam" id="TIGR03696">
    <property type="entry name" value="Rhs_assc_core"/>
    <property type="match status" value="1"/>
</dbReference>
<dbReference type="EMBL" id="JADIMC010000062">
    <property type="protein sequence ID" value="MBO8476394.1"/>
    <property type="molecule type" value="Genomic_DNA"/>
</dbReference>
<proteinExistence type="predicted"/>
<comment type="caution">
    <text evidence="2">The sequence shown here is derived from an EMBL/GenBank/DDBJ whole genome shotgun (WGS) entry which is preliminary data.</text>
</comment>
<protein>
    <recommendedName>
        <fullName evidence="4">RHS repeat-associated core domain-containing protein</fullName>
    </recommendedName>
</protein>
<reference evidence="2" key="1">
    <citation type="submission" date="2020-10" db="EMBL/GenBank/DDBJ databases">
        <authorList>
            <person name="Gilroy R."/>
        </authorList>
    </citation>
    <scope>NUCLEOTIDE SEQUENCE</scope>
    <source>
        <strain evidence="2">6919</strain>
    </source>
</reference>